<evidence type="ECO:0000313" key="2">
    <source>
        <dbReference type="EMBL" id="TQL86168.1"/>
    </source>
</evidence>
<sequence>MYTLVMIAADLVAITILALGIYYLRHRRRDLVVAFVGVNVGVLAVAVVLAGTSVALGLGLGLFGVLSIIRLRSSEISQREVAYYFASLALGLIAGLSSTLSPVSLGLMALIIVAMFIADHPRLLSRSRQLTMTLDRAIGDESELVAQLERVLGGTVTQVSILQLDFVNDTTQVDVRYRIGAPAEVSSALAGARR</sequence>
<reference evidence="2 3" key="1">
    <citation type="submission" date="2019-06" db="EMBL/GenBank/DDBJ databases">
        <title>Sequencing the genomes of 1000 actinobacteria strains.</title>
        <authorList>
            <person name="Klenk H.-P."/>
        </authorList>
    </citation>
    <scope>NUCLEOTIDE SEQUENCE [LARGE SCALE GENOMIC DNA]</scope>
    <source>
        <strain evidence="2 3">DSM 20169</strain>
    </source>
</reference>
<keyword evidence="1" id="KW-1133">Transmembrane helix</keyword>
<feature type="transmembrane region" description="Helical" evidence="1">
    <location>
        <begin position="81"/>
        <end position="99"/>
    </location>
</feature>
<name>A0A543BN17_9MICO</name>
<dbReference type="AlphaFoldDB" id="A0A543BN17"/>
<evidence type="ECO:0000313" key="3">
    <source>
        <dbReference type="Proteomes" id="UP000317209"/>
    </source>
</evidence>
<gene>
    <name evidence="2" type="ORF">FB560_1812</name>
</gene>
<proteinExistence type="predicted"/>
<accession>A0A543BN17</accession>
<protein>
    <submittedName>
        <fullName evidence="2">Uncharacterized protein DUF4956</fullName>
    </submittedName>
</protein>
<keyword evidence="1" id="KW-0812">Transmembrane</keyword>
<evidence type="ECO:0000256" key="1">
    <source>
        <dbReference type="SAM" id="Phobius"/>
    </source>
</evidence>
<keyword evidence="3" id="KW-1185">Reference proteome</keyword>
<organism evidence="2 3">
    <name type="scientific">Microbacterium saperdae</name>
    <dbReference type="NCBI Taxonomy" id="69368"/>
    <lineage>
        <taxon>Bacteria</taxon>
        <taxon>Bacillati</taxon>
        <taxon>Actinomycetota</taxon>
        <taxon>Actinomycetes</taxon>
        <taxon>Micrococcales</taxon>
        <taxon>Microbacteriaceae</taxon>
        <taxon>Microbacterium</taxon>
    </lineage>
</organism>
<dbReference type="Pfam" id="PF16316">
    <property type="entry name" value="DUF4956"/>
    <property type="match status" value="1"/>
</dbReference>
<comment type="caution">
    <text evidence="2">The sequence shown here is derived from an EMBL/GenBank/DDBJ whole genome shotgun (WGS) entry which is preliminary data.</text>
</comment>
<dbReference type="EMBL" id="VFOX01000001">
    <property type="protein sequence ID" value="TQL86168.1"/>
    <property type="molecule type" value="Genomic_DNA"/>
</dbReference>
<keyword evidence="1" id="KW-0472">Membrane</keyword>
<dbReference type="RefSeq" id="WP_229673148.1">
    <property type="nucleotide sequence ID" value="NZ_VFOX01000001.1"/>
</dbReference>
<feature type="transmembrane region" description="Helical" evidence="1">
    <location>
        <begin position="54"/>
        <end position="69"/>
    </location>
</feature>
<dbReference type="InterPro" id="IPR032531">
    <property type="entry name" value="DUF4956"/>
</dbReference>
<dbReference type="Proteomes" id="UP000317209">
    <property type="component" value="Unassembled WGS sequence"/>
</dbReference>
<feature type="transmembrane region" description="Helical" evidence="1">
    <location>
        <begin position="6"/>
        <end position="24"/>
    </location>
</feature>
<feature type="transmembrane region" description="Helical" evidence="1">
    <location>
        <begin position="31"/>
        <end position="48"/>
    </location>
</feature>